<accession>A0A9Q8QAX7</accession>
<dbReference type="KEGG" id="ptkz:JDV02_003117"/>
<dbReference type="RefSeq" id="XP_047840184.1">
    <property type="nucleotide sequence ID" value="XM_047984210.1"/>
</dbReference>
<gene>
    <name evidence="1" type="ORF">JDV02_003117</name>
</gene>
<keyword evidence="2" id="KW-1185">Reference proteome</keyword>
<protein>
    <submittedName>
        <fullName evidence="1">Uncharacterized protein</fullName>
    </submittedName>
</protein>
<evidence type="ECO:0000313" key="1">
    <source>
        <dbReference type="EMBL" id="UNI16703.1"/>
    </source>
</evidence>
<dbReference type="AlphaFoldDB" id="A0A9Q8QAX7"/>
<dbReference type="GeneID" id="72065077"/>
<dbReference type="EMBL" id="CP086355">
    <property type="protein sequence ID" value="UNI16703.1"/>
    <property type="molecule type" value="Genomic_DNA"/>
</dbReference>
<organism evidence="1 2">
    <name type="scientific">Purpureocillium takamizusanense</name>
    <dbReference type="NCBI Taxonomy" id="2060973"/>
    <lineage>
        <taxon>Eukaryota</taxon>
        <taxon>Fungi</taxon>
        <taxon>Dikarya</taxon>
        <taxon>Ascomycota</taxon>
        <taxon>Pezizomycotina</taxon>
        <taxon>Sordariomycetes</taxon>
        <taxon>Hypocreomycetidae</taxon>
        <taxon>Hypocreales</taxon>
        <taxon>Ophiocordycipitaceae</taxon>
        <taxon>Purpureocillium</taxon>
    </lineage>
</organism>
<sequence length="114" mass="13146">QTYTTREGIARCALEDAKYHEPGALRFHSASFWMSIAGEHGEHCSFTPEEMERITLGKQLEDMTLRARNDLSEIQMAEALSFWKTYKAKLGCLEPRFTKLEKERMEISNTSKTP</sequence>
<evidence type="ECO:0000313" key="2">
    <source>
        <dbReference type="Proteomes" id="UP000829364"/>
    </source>
</evidence>
<name>A0A9Q8QAX7_9HYPO</name>
<dbReference type="Proteomes" id="UP000829364">
    <property type="component" value="Chromosome 2"/>
</dbReference>
<reference evidence="1" key="1">
    <citation type="submission" date="2021-11" db="EMBL/GenBank/DDBJ databases">
        <title>Purpureocillium_takamizusanense_genome.</title>
        <authorList>
            <person name="Nguyen N.-H."/>
        </authorList>
    </citation>
    <scope>NUCLEOTIDE SEQUENCE</scope>
    <source>
        <strain evidence="1">PT3</strain>
    </source>
</reference>
<feature type="non-terminal residue" evidence="1">
    <location>
        <position position="1"/>
    </location>
</feature>
<proteinExistence type="predicted"/>